<organism evidence="1">
    <name type="scientific">Indivirus ILV1</name>
    <dbReference type="NCBI Taxonomy" id="1977633"/>
    <lineage>
        <taxon>Viruses</taxon>
        <taxon>Varidnaviria</taxon>
        <taxon>Bamfordvirae</taxon>
        <taxon>Nucleocytoviricota</taxon>
        <taxon>Megaviricetes</taxon>
        <taxon>Imitervirales</taxon>
        <taxon>Mimiviridae</taxon>
        <taxon>Klosneuvirinae</taxon>
        <taxon>Indivirus</taxon>
    </lineage>
</organism>
<evidence type="ECO:0000313" key="1">
    <source>
        <dbReference type="EMBL" id="ARF10009.1"/>
    </source>
</evidence>
<proteinExistence type="predicted"/>
<name>A0A1V0SE56_9VIRU</name>
<dbReference type="EMBL" id="KY684091">
    <property type="protein sequence ID" value="ARF10009.1"/>
    <property type="molecule type" value="Genomic_DNA"/>
</dbReference>
<protein>
    <submittedName>
        <fullName evidence="1">Uncharacterized protein</fullName>
    </submittedName>
</protein>
<reference evidence="1" key="1">
    <citation type="journal article" date="2017" name="Science">
        <title>Giant viruses with an expanded complement of translation system components.</title>
        <authorList>
            <person name="Schulz F."/>
            <person name="Yutin N."/>
            <person name="Ivanova N.N."/>
            <person name="Ortega D.R."/>
            <person name="Lee T.K."/>
            <person name="Vierheilig J."/>
            <person name="Daims H."/>
            <person name="Horn M."/>
            <person name="Wagner M."/>
            <person name="Jensen G.J."/>
            <person name="Kyrpides N.C."/>
            <person name="Koonin E.V."/>
            <person name="Woyke T."/>
        </authorList>
    </citation>
    <scope>NUCLEOTIDE SEQUENCE</scope>
    <source>
        <strain evidence="1">ILV1</strain>
    </source>
</reference>
<accession>A0A1V0SE56</accession>
<gene>
    <name evidence="1" type="ORF">Indivirus_7_25</name>
</gene>
<sequence>MEQLLDNIQIIGRGRLMSVIYNLCKENFISFVTQ</sequence>